<name>A0ABW0NBA2_9BURK</name>
<gene>
    <name evidence="6" type="ORF">ACFPOE_06585</name>
</gene>
<dbReference type="SMART" id="SM00388">
    <property type="entry name" value="HisKA"/>
    <property type="match status" value="1"/>
</dbReference>
<evidence type="ECO:0000313" key="6">
    <source>
        <dbReference type="EMBL" id="MFC5497194.1"/>
    </source>
</evidence>
<proteinExistence type="predicted"/>
<dbReference type="InterPro" id="IPR004358">
    <property type="entry name" value="Sig_transdc_His_kin-like_C"/>
</dbReference>
<evidence type="ECO:0000256" key="4">
    <source>
        <dbReference type="SAM" id="MobiDB-lite"/>
    </source>
</evidence>
<protein>
    <recommendedName>
        <fullName evidence="2">histidine kinase</fullName>
        <ecNumber evidence="2">2.7.13.3</ecNumber>
    </recommendedName>
</protein>
<dbReference type="InterPro" id="IPR036097">
    <property type="entry name" value="HisK_dim/P_sf"/>
</dbReference>
<evidence type="ECO:0000256" key="3">
    <source>
        <dbReference type="ARBA" id="ARBA00022553"/>
    </source>
</evidence>
<evidence type="ECO:0000259" key="5">
    <source>
        <dbReference type="PROSITE" id="PS50109"/>
    </source>
</evidence>
<dbReference type="RefSeq" id="WP_376849215.1">
    <property type="nucleotide sequence ID" value="NZ_JBHSMF010000005.1"/>
</dbReference>
<dbReference type="PRINTS" id="PR00344">
    <property type="entry name" value="BCTRLSENSOR"/>
</dbReference>
<dbReference type="Gene3D" id="1.10.287.130">
    <property type="match status" value="1"/>
</dbReference>
<dbReference type="SUPFAM" id="SSF47384">
    <property type="entry name" value="Homodimeric domain of signal transducing histidine kinase"/>
    <property type="match status" value="1"/>
</dbReference>
<feature type="domain" description="Histidine kinase" evidence="5">
    <location>
        <begin position="156"/>
        <end position="373"/>
    </location>
</feature>
<dbReference type="Gene3D" id="3.30.565.10">
    <property type="entry name" value="Histidine kinase-like ATPase, C-terminal domain"/>
    <property type="match status" value="1"/>
</dbReference>
<dbReference type="PROSITE" id="PS50109">
    <property type="entry name" value="HIS_KIN"/>
    <property type="match status" value="1"/>
</dbReference>
<dbReference type="InterPro" id="IPR005467">
    <property type="entry name" value="His_kinase_dom"/>
</dbReference>
<evidence type="ECO:0000256" key="1">
    <source>
        <dbReference type="ARBA" id="ARBA00000085"/>
    </source>
</evidence>
<dbReference type="SUPFAM" id="SSF55874">
    <property type="entry name" value="ATPase domain of HSP90 chaperone/DNA topoisomerase II/histidine kinase"/>
    <property type="match status" value="1"/>
</dbReference>
<organism evidence="6 7">
    <name type="scientific">Caenimonas terrae</name>
    <dbReference type="NCBI Taxonomy" id="696074"/>
    <lineage>
        <taxon>Bacteria</taxon>
        <taxon>Pseudomonadati</taxon>
        <taxon>Pseudomonadota</taxon>
        <taxon>Betaproteobacteria</taxon>
        <taxon>Burkholderiales</taxon>
        <taxon>Comamonadaceae</taxon>
        <taxon>Caenimonas</taxon>
    </lineage>
</organism>
<dbReference type="EMBL" id="JBHSMF010000005">
    <property type="protein sequence ID" value="MFC5497194.1"/>
    <property type="molecule type" value="Genomic_DNA"/>
</dbReference>
<comment type="catalytic activity">
    <reaction evidence="1">
        <text>ATP + protein L-histidine = ADP + protein N-phospho-L-histidine.</text>
        <dbReference type="EC" id="2.7.13.3"/>
    </reaction>
</comment>
<reference evidence="7" key="1">
    <citation type="journal article" date="2019" name="Int. J. Syst. Evol. Microbiol.">
        <title>The Global Catalogue of Microorganisms (GCM) 10K type strain sequencing project: providing services to taxonomists for standard genome sequencing and annotation.</title>
        <authorList>
            <consortium name="The Broad Institute Genomics Platform"/>
            <consortium name="The Broad Institute Genome Sequencing Center for Infectious Disease"/>
            <person name="Wu L."/>
            <person name="Ma J."/>
        </authorList>
    </citation>
    <scope>NUCLEOTIDE SEQUENCE [LARGE SCALE GENOMIC DNA]</scope>
    <source>
        <strain evidence="7">CCUG 57401</strain>
    </source>
</reference>
<keyword evidence="7" id="KW-1185">Reference proteome</keyword>
<dbReference type="EC" id="2.7.13.3" evidence="2"/>
<feature type="region of interest" description="Disordered" evidence="4">
    <location>
        <begin position="55"/>
        <end position="77"/>
    </location>
</feature>
<dbReference type="SMART" id="SM00387">
    <property type="entry name" value="HATPase_c"/>
    <property type="match status" value="1"/>
</dbReference>
<evidence type="ECO:0000313" key="7">
    <source>
        <dbReference type="Proteomes" id="UP001596037"/>
    </source>
</evidence>
<dbReference type="CDD" id="cd00075">
    <property type="entry name" value="HATPase"/>
    <property type="match status" value="1"/>
</dbReference>
<dbReference type="Pfam" id="PF00512">
    <property type="entry name" value="HisKA"/>
    <property type="match status" value="1"/>
</dbReference>
<dbReference type="PANTHER" id="PTHR43547:SF2">
    <property type="entry name" value="HYBRID SIGNAL TRANSDUCTION HISTIDINE KINASE C"/>
    <property type="match status" value="1"/>
</dbReference>
<sequence>MKLSVFITEHVDEILLEWVAFARTLGPATHDMSVLALQDHARPILEEIALDIETRQSAEQQEEKSQGQAPEDLRSAAAVHGTQRQVSDFSLVQLAAEFRALRATVLRLWLPNVRLMSGATVQEMVRFNEAIDQALAESIVTYSARGDQSRELFLAVLGHDLRAPLSTMSMAATLLLRPGLEADQVPVIAARVQRSAKLMTSMVADLLGFTRTQLGSKMPTLRAPTDVKRVCEEAAEDAAATHPSTAFEVHASGDLAGSFDPVRLHQLFANLLVNAAQYGSKGLPVVISAAKVEHDLVVGVTNHGPPIPESAWRSIFKPLIQLPAGDDDERPRTSLGLGLFVAREIALAHGGSIDVRSDEVDGTTFTVRLPLHAAEAG</sequence>
<dbReference type="InterPro" id="IPR036890">
    <property type="entry name" value="HATPase_C_sf"/>
</dbReference>
<dbReference type="PANTHER" id="PTHR43547">
    <property type="entry name" value="TWO-COMPONENT HISTIDINE KINASE"/>
    <property type="match status" value="1"/>
</dbReference>
<dbReference type="Proteomes" id="UP001596037">
    <property type="component" value="Unassembled WGS sequence"/>
</dbReference>
<keyword evidence="6" id="KW-0067">ATP-binding</keyword>
<keyword evidence="3" id="KW-0597">Phosphoprotein</keyword>
<keyword evidence="6" id="KW-0547">Nucleotide-binding</keyword>
<dbReference type="InterPro" id="IPR003661">
    <property type="entry name" value="HisK_dim/P_dom"/>
</dbReference>
<accession>A0ABW0NBA2</accession>
<comment type="caution">
    <text evidence="6">The sequence shown here is derived from an EMBL/GenBank/DDBJ whole genome shotgun (WGS) entry which is preliminary data.</text>
</comment>
<dbReference type="InterPro" id="IPR003594">
    <property type="entry name" value="HATPase_dom"/>
</dbReference>
<dbReference type="CDD" id="cd00082">
    <property type="entry name" value="HisKA"/>
    <property type="match status" value="1"/>
</dbReference>
<evidence type="ECO:0000256" key="2">
    <source>
        <dbReference type="ARBA" id="ARBA00012438"/>
    </source>
</evidence>
<dbReference type="Pfam" id="PF02518">
    <property type="entry name" value="HATPase_c"/>
    <property type="match status" value="1"/>
</dbReference>
<dbReference type="GO" id="GO:0005524">
    <property type="term" value="F:ATP binding"/>
    <property type="evidence" value="ECO:0007669"/>
    <property type="project" value="UniProtKB-KW"/>
</dbReference>
<feature type="compositionally biased region" description="Basic and acidic residues" evidence="4">
    <location>
        <begin position="55"/>
        <end position="65"/>
    </location>
</feature>